<proteinExistence type="predicted"/>
<feature type="transmembrane region" description="Helical" evidence="1">
    <location>
        <begin position="23"/>
        <end position="41"/>
    </location>
</feature>
<dbReference type="KEGG" id="mend:L6E24_12655"/>
<feature type="transmembrane region" description="Helical" evidence="1">
    <location>
        <begin position="81"/>
        <end position="99"/>
    </location>
</feature>
<keyword evidence="1" id="KW-0472">Membrane</keyword>
<gene>
    <name evidence="3" type="ORF">L6E24_12655</name>
</gene>
<organism evidence="3 4">
    <name type="scientific">Methanoplanus endosymbiosus</name>
    <dbReference type="NCBI Taxonomy" id="33865"/>
    <lineage>
        <taxon>Archaea</taxon>
        <taxon>Methanobacteriati</taxon>
        <taxon>Methanobacteriota</taxon>
        <taxon>Stenosarchaea group</taxon>
        <taxon>Methanomicrobia</taxon>
        <taxon>Methanomicrobiales</taxon>
        <taxon>Methanomicrobiaceae</taxon>
        <taxon>Methanoplanus</taxon>
    </lineage>
</organism>
<feature type="transmembrane region" description="Helical" evidence="1">
    <location>
        <begin position="47"/>
        <end position="69"/>
    </location>
</feature>
<evidence type="ECO:0000256" key="1">
    <source>
        <dbReference type="SAM" id="Phobius"/>
    </source>
</evidence>
<feature type="transmembrane region" description="Helical" evidence="1">
    <location>
        <begin position="111"/>
        <end position="128"/>
    </location>
</feature>
<protein>
    <submittedName>
        <fullName evidence="3">DUF1616 domain-containing protein</fullName>
    </submittedName>
</protein>
<dbReference type="AlphaFoldDB" id="A0A9E7TJY6"/>
<keyword evidence="1" id="KW-1133">Transmembrane helix</keyword>
<feature type="transmembrane region" description="Helical" evidence="1">
    <location>
        <begin position="165"/>
        <end position="187"/>
    </location>
</feature>
<dbReference type="InterPro" id="IPR014495">
    <property type="entry name" value="UCP018671"/>
</dbReference>
<feature type="domain" description="DUF1616" evidence="2">
    <location>
        <begin position="26"/>
        <end position="322"/>
    </location>
</feature>
<dbReference type="RefSeq" id="WP_257742341.1">
    <property type="nucleotide sequence ID" value="NZ_CP096115.1"/>
</dbReference>
<keyword evidence="1" id="KW-0812">Transmembrane</keyword>
<dbReference type="PIRSF" id="PIRSF018671">
    <property type="entry name" value="UCP018671"/>
    <property type="match status" value="1"/>
</dbReference>
<accession>A0A9E7TJY6</accession>
<dbReference type="Proteomes" id="UP001060368">
    <property type="component" value="Chromosome"/>
</dbReference>
<dbReference type="Pfam" id="PF07760">
    <property type="entry name" value="DUF1616"/>
    <property type="match status" value="1"/>
</dbReference>
<dbReference type="EMBL" id="CP096115">
    <property type="protein sequence ID" value="UUX92190.1"/>
    <property type="molecule type" value="Genomic_DNA"/>
</dbReference>
<sequence>MNEDEKLDNIITAFSPERIFKDIIVIFIWLILAVIFIYTPILNQTPLRVVFALPVVLFIPGYALIAALFPGNKDIDGIERTALSFGLSIAVVPLIGLGLNYTPWGIRLDPIVTSLVIFTTAMLVIAQYRRSIIPDEEQYRVPLKPMIEEAKGELFPKESTKLDRILSIVLIISIIAAIGTTIFVIVVPKEGEKFTEFYILGEEGMAADYPTKFYANTDQNITIGVGNHEYRDINYFVELFAVNQTFNEITNTSKINTMELLGRKEITVADNTTEEFDYTFSVKDPDVNKIEFLLFADSYPDSSVTKFERINESYRDLHLWVDVREPIKTG</sequence>
<evidence type="ECO:0000259" key="2">
    <source>
        <dbReference type="Pfam" id="PF07760"/>
    </source>
</evidence>
<keyword evidence="4" id="KW-1185">Reference proteome</keyword>
<reference evidence="3" key="1">
    <citation type="submission" date="2022-04" db="EMBL/GenBank/DDBJ databases">
        <title>Complete genome of Methanoplanus endosymbiosus DSM 3599.</title>
        <authorList>
            <person name="Chen S.-C."/>
            <person name="You Y.-T."/>
            <person name="Zhou Y.-Z."/>
            <person name="Lai M.-C."/>
        </authorList>
    </citation>
    <scope>NUCLEOTIDE SEQUENCE</scope>
    <source>
        <strain evidence="3">DSM 3599</strain>
    </source>
</reference>
<name>A0A9E7TJY6_9EURY</name>
<dbReference type="InterPro" id="IPR011674">
    <property type="entry name" value="DUF1616"/>
</dbReference>
<evidence type="ECO:0000313" key="4">
    <source>
        <dbReference type="Proteomes" id="UP001060368"/>
    </source>
</evidence>
<dbReference type="GeneID" id="74308567"/>
<evidence type="ECO:0000313" key="3">
    <source>
        <dbReference type="EMBL" id="UUX92190.1"/>
    </source>
</evidence>